<evidence type="ECO:0000313" key="2">
    <source>
        <dbReference type="Proteomes" id="UP000243502"/>
    </source>
</evidence>
<evidence type="ECO:0000313" key="1">
    <source>
        <dbReference type="EMBL" id="AUT62794.1"/>
    </source>
</evidence>
<accession>A0A2I8EVH3</accession>
<dbReference type="Proteomes" id="UP000243502">
    <property type="component" value="Chromosome 2"/>
</dbReference>
<protein>
    <submittedName>
        <fullName evidence="1">Uncharacterized protein</fullName>
    </submittedName>
</protein>
<dbReference type="AlphaFoldDB" id="A0A2I8EVH3"/>
<dbReference type="KEGG" id="pter:C2L65_24700"/>
<gene>
    <name evidence="1" type="ORF">C2L65_24700</name>
</gene>
<reference evidence="1 2" key="1">
    <citation type="submission" date="2018-01" db="EMBL/GenBank/DDBJ databases">
        <title>Species boundaries and ecological features among Paraburkholderia terrae DSMZ17804T, P. hospita DSMZ17164T and P. caribensis DSMZ13236T.</title>
        <authorList>
            <person name="Pratama A.A."/>
        </authorList>
    </citation>
    <scope>NUCLEOTIDE SEQUENCE [LARGE SCALE GENOMIC DNA]</scope>
    <source>
        <strain evidence="1 2">DSM 17804</strain>
    </source>
</reference>
<proteinExistence type="predicted"/>
<sequence>MKNALLVAPIADDYMKGDWKLLIEKTGTLIDLRFPVFQNQVLRHKNGELIVMKTQWSAALLVAVSGAAYAQSSV</sequence>
<dbReference type="EMBL" id="CP026112">
    <property type="protein sequence ID" value="AUT62794.1"/>
    <property type="molecule type" value="Genomic_DNA"/>
</dbReference>
<name>A0A2I8EVH3_9BURK</name>
<organism evidence="1 2">
    <name type="scientific">Paraburkholderia terrae</name>
    <dbReference type="NCBI Taxonomy" id="311230"/>
    <lineage>
        <taxon>Bacteria</taxon>
        <taxon>Pseudomonadati</taxon>
        <taxon>Pseudomonadota</taxon>
        <taxon>Betaproteobacteria</taxon>
        <taxon>Burkholderiales</taxon>
        <taxon>Burkholderiaceae</taxon>
        <taxon>Paraburkholderia</taxon>
    </lineage>
</organism>